<dbReference type="PANTHER" id="PTHR42760">
    <property type="entry name" value="SHORT-CHAIN DEHYDROGENASES/REDUCTASES FAMILY MEMBER"/>
    <property type="match status" value="1"/>
</dbReference>
<dbReference type="GO" id="GO:0016491">
    <property type="term" value="F:oxidoreductase activity"/>
    <property type="evidence" value="ECO:0007669"/>
    <property type="project" value="UniProtKB-KW"/>
</dbReference>
<evidence type="ECO:0000256" key="3">
    <source>
        <dbReference type="RuleBase" id="RU000363"/>
    </source>
</evidence>
<dbReference type="EMBL" id="JBHLTP010000004">
    <property type="protein sequence ID" value="MFC0523404.1"/>
    <property type="molecule type" value="Genomic_DNA"/>
</dbReference>
<dbReference type="PRINTS" id="PR00081">
    <property type="entry name" value="GDHRDH"/>
</dbReference>
<reference evidence="4 5" key="1">
    <citation type="submission" date="2024-09" db="EMBL/GenBank/DDBJ databases">
        <authorList>
            <person name="Sun Q."/>
            <person name="Mori K."/>
        </authorList>
    </citation>
    <scope>NUCLEOTIDE SEQUENCE [LARGE SCALE GENOMIC DNA]</scope>
    <source>
        <strain evidence="4 5">NCAIM B.02529</strain>
    </source>
</reference>
<protein>
    <submittedName>
        <fullName evidence="4">SDR family oxidoreductase</fullName>
        <ecNumber evidence="4">1.-.-.-</ecNumber>
    </submittedName>
</protein>
<evidence type="ECO:0000256" key="2">
    <source>
        <dbReference type="ARBA" id="ARBA00023002"/>
    </source>
</evidence>
<dbReference type="InterPro" id="IPR036291">
    <property type="entry name" value="NAD(P)-bd_dom_sf"/>
</dbReference>
<comment type="similarity">
    <text evidence="1 3">Belongs to the short-chain dehydrogenases/reductases (SDR) family.</text>
</comment>
<evidence type="ECO:0000313" key="4">
    <source>
        <dbReference type="EMBL" id="MFC0523404.1"/>
    </source>
</evidence>
<organism evidence="4 5">
    <name type="scientific">Pontibacillus salicampi</name>
    <dbReference type="NCBI Taxonomy" id="1449801"/>
    <lineage>
        <taxon>Bacteria</taxon>
        <taxon>Bacillati</taxon>
        <taxon>Bacillota</taxon>
        <taxon>Bacilli</taxon>
        <taxon>Bacillales</taxon>
        <taxon>Bacillaceae</taxon>
        <taxon>Pontibacillus</taxon>
    </lineage>
</organism>
<dbReference type="SUPFAM" id="SSF51735">
    <property type="entry name" value="NAD(P)-binding Rossmann-fold domains"/>
    <property type="match status" value="1"/>
</dbReference>
<dbReference type="Gene3D" id="3.40.50.720">
    <property type="entry name" value="NAD(P)-binding Rossmann-like Domain"/>
    <property type="match status" value="1"/>
</dbReference>
<dbReference type="RefSeq" id="WP_377346157.1">
    <property type="nucleotide sequence ID" value="NZ_JBHLTP010000004.1"/>
</dbReference>
<proteinExistence type="inferred from homology"/>
<keyword evidence="2 4" id="KW-0560">Oxidoreductase</keyword>
<gene>
    <name evidence="4" type="ORF">ACFFGV_07380</name>
</gene>
<dbReference type="InterPro" id="IPR002347">
    <property type="entry name" value="SDR_fam"/>
</dbReference>
<evidence type="ECO:0000256" key="1">
    <source>
        <dbReference type="ARBA" id="ARBA00006484"/>
    </source>
</evidence>
<dbReference type="Proteomes" id="UP001589836">
    <property type="component" value="Unassembled WGS sequence"/>
</dbReference>
<name>A0ABV6LLX4_9BACI</name>
<comment type="caution">
    <text evidence="4">The sequence shown here is derived from an EMBL/GenBank/DDBJ whole genome shotgun (WGS) entry which is preliminary data.</text>
</comment>
<dbReference type="EC" id="1.-.-.-" evidence="4"/>
<dbReference type="PANTHER" id="PTHR42760:SF37">
    <property type="entry name" value="CLAVALDEHYDE DEHYDROGENASE"/>
    <property type="match status" value="1"/>
</dbReference>
<keyword evidence="5" id="KW-1185">Reference proteome</keyword>
<dbReference type="PROSITE" id="PS00061">
    <property type="entry name" value="ADH_SHORT"/>
    <property type="match status" value="1"/>
</dbReference>
<accession>A0ABV6LLX4</accession>
<dbReference type="PRINTS" id="PR00080">
    <property type="entry name" value="SDRFAMILY"/>
</dbReference>
<dbReference type="Pfam" id="PF00106">
    <property type="entry name" value="adh_short"/>
    <property type="match status" value="1"/>
</dbReference>
<dbReference type="CDD" id="cd05233">
    <property type="entry name" value="SDR_c"/>
    <property type="match status" value="1"/>
</dbReference>
<sequence>MNQRKTAIITGATKGLGRALTFAFAQEGYNLGICARGKEHLQEIKEEVQRMGTEIVTVQADAANGTDVDRFISVVENHFGRVDVVINNASSFGPGPTLLMDYPQESFEEVVRTNTSSAFLMTKRALPGMLARNKGTIINVTSEVGKTGLAEWGAYSVSKFGLEGLTAVWADELSDTNISIHLVDPGEMDTEMHHIAVPDCDYELAKPEDITYVFLYLASDASKEANGSRHEAQHIGGDNT</sequence>
<dbReference type="InterPro" id="IPR020904">
    <property type="entry name" value="Sc_DH/Rdtase_CS"/>
</dbReference>
<evidence type="ECO:0000313" key="5">
    <source>
        <dbReference type="Proteomes" id="UP001589836"/>
    </source>
</evidence>